<keyword evidence="1" id="KW-0472">Membrane</keyword>
<dbReference type="Gene3D" id="2.20.28.30">
    <property type="entry name" value="RNA polymerase ii, chain L"/>
    <property type="match status" value="2"/>
</dbReference>
<dbReference type="STRING" id="1619234.SAMN05421730_10385"/>
<dbReference type="EMBL" id="FMKA01000038">
    <property type="protein sequence ID" value="SCP99322.1"/>
    <property type="molecule type" value="Genomic_DNA"/>
</dbReference>
<organism evidence="2 3">
    <name type="scientific">Anaerobium acetethylicum</name>
    <dbReference type="NCBI Taxonomy" id="1619234"/>
    <lineage>
        <taxon>Bacteria</taxon>
        <taxon>Bacillati</taxon>
        <taxon>Bacillota</taxon>
        <taxon>Clostridia</taxon>
        <taxon>Lachnospirales</taxon>
        <taxon>Lachnospiraceae</taxon>
        <taxon>Anaerobium</taxon>
    </lineage>
</organism>
<evidence type="ECO:0000313" key="2">
    <source>
        <dbReference type="EMBL" id="SCP99322.1"/>
    </source>
</evidence>
<dbReference type="RefSeq" id="WP_207648901.1">
    <property type="nucleotide sequence ID" value="NZ_FMKA01000038.1"/>
</dbReference>
<dbReference type="PANTHER" id="PTHR37826:SF3">
    <property type="entry name" value="J DOMAIN-CONTAINING PROTEIN"/>
    <property type="match status" value="1"/>
</dbReference>
<accession>A0A1D3TY57</accession>
<gene>
    <name evidence="2" type="ORF">SAMN05421730_10385</name>
</gene>
<dbReference type="Proteomes" id="UP000199315">
    <property type="component" value="Unassembled WGS sequence"/>
</dbReference>
<evidence type="ECO:0000256" key="1">
    <source>
        <dbReference type="SAM" id="Phobius"/>
    </source>
</evidence>
<sequence>MGEIYYCKNCGGVMEFDVETQALKCPNCDTVVEIENNEETIREHTLTLHAVQTIKAEEKTSTTMSCKGCGAVIEVDSHSTASSCPYCGSSFVLAEKQIETLLPDGVLPFKIDKNRVGDIFRDWLKGRWLAPNELKHLYQQDRLQGIYVPYWTFDANLDCPYTAMGGRDHTESYRGSDGKQHTRVVTNWYPTSGRIRHFFDDVLVMASNKMKQLLLKGVEPFNTKELSSYSPDYFSGYNSEVYSVDLQDAYKAARSDIENRLEDMAAREVRMHYDHVRDIRIRPNYSDETYKHILLPVYSTSYFYKDKNYTVLINGQNGRIKGDYPKSWVKITLLVIAAIIAALLLYFIFNGGSMDVSAAGKEYYADFGTECYAEYDADLGTECYADFVMECYVEYNAGSVSFATTRDVVLNS</sequence>
<evidence type="ECO:0008006" key="4">
    <source>
        <dbReference type="Google" id="ProtNLM"/>
    </source>
</evidence>
<dbReference type="AlphaFoldDB" id="A0A1D3TY57"/>
<reference evidence="2 3" key="1">
    <citation type="submission" date="2016-09" db="EMBL/GenBank/DDBJ databases">
        <authorList>
            <person name="Capua I."/>
            <person name="De Benedictis P."/>
            <person name="Joannis T."/>
            <person name="Lombin L.H."/>
            <person name="Cattoli G."/>
        </authorList>
    </citation>
    <scope>NUCLEOTIDE SEQUENCE [LARGE SCALE GENOMIC DNA]</scope>
    <source>
        <strain evidence="2 3">GluBS11</strain>
    </source>
</reference>
<keyword evidence="1" id="KW-1133">Transmembrane helix</keyword>
<keyword evidence="1" id="KW-0812">Transmembrane</keyword>
<evidence type="ECO:0000313" key="3">
    <source>
        <dbReference type="Proteomes" id="UP000199315"/>
    </source>
</evidence>
<proteinExistence type="predicted"/>
<dbReference type="PANTHER" id="PTHR37826">
    <property type="entry name" value="FLOTILLIN BAND_7_5 DOMAIN PROTEIN"/>
    <property type="match status" value="1"/>
</dbReference>
<protein>
    <recommendedName>
        <fullName evidence="4">Replication restart DNA helicase PriA</fullName>
    </recommendedName>
</protein>
<feature type="transmembrane region" description="Helical" evidence="1">
    <location>
        <begin position="328"/>
        <end position="349"/>
    </location>
</feature>
<name>A0A1D3TY57_9FIRM</name>
<keyword evidence="3" id="KW-1185">Reference proteome</keyword>